<evidence type="ECO:0000313" key="1">
    <source>
        <dbReference type="EMBL" id="PNX82800.1"/>
    </source>
</evidence>
<comment type="caution">
    <text evidence="1">The sequence shown here is derived from an EMBL/GenBank/DDBJ whole genome shotgun (WGS) entry which is preliminary data.</text>
</comment>
<gene>
    <name evidence="1" type="ORF">L195_g038835</name>
</gene>
<dbReference type="EMBL" id="ASHM01042747">
    <property type="protein sequence ID" value="PNX82800.1"/>
    <property type="molecule type" value="Genomic_DNA"/>
</dbReference>
<proteinExistence type="predicted"/>
<sequence length="79" mass="8774">MLPLKKKLSSSYTCTVVSHTAQRDPPLDHICQEDFRYKESGQSFVEPSALIPLLGHHKGTARGIIHIGSLTTIRKLYVG</sequence>
<accession>A0A2K3LW84</accession>
<dbReference type="Proteomes" id="UP000236291">
    <property type="component" value="Unassembled WGS sequence"/>
</dbReference>
<name>A0A2K3LW84_TRIPR</name>
<reference evidence="1 2" key="1">
    <citation type="journal article" date="2014" name="Am. J. Bot.">
        <title>Genome assembly and annotation for red clover (Trifolium pratense; Fabaceae).</title>
        <authorList>
            <person name="Istvanek J."/>
            <person name="Jaros M."/>
            <person name="Krenek A."/>
            <person name="Repkova J."/>
        </authorList>
    </citation>
    <scope>NUCLEOTIDE SEQUENCE [LARGE SCALE GENOMIC DNA]</scope>
    <source>
        <strain evidence="2">cv. Tatra</strain>
        <tissue evidence="1">Young leaves</tissue>
    </source>
</reference>
<protein>
    <submittedName>
        <fullName evidence="1">Uncharacterized protein</fullName>
    </submittedName>
</protein>
<organism evidence="1 2">
    <name type="scientific">Trifolium pratense</name>
    <name type="common">Red clover</name>
    <dbReference type="NCBI Taxonomy" id="57577"/>
    <lineage>
        <taxon>Eukaryota</taxon>
        <taxon>Viridiplantae</taxon>
        <taxon>Streptophyta</taxon>
        <taxon>Embryophyta</taxon>
        <taxon>Tracheophyta</taxon>
        <taxon>Spermatophyta</taxon>
        <taxon>Magnoliopsida</taxon>
        <taxon>eudicotyledons</taxon>
        <taxon>Gunneridae</taxon>
        <taxon>Pentapetalae</taxon>
        <taxon>rosids</taxon>
        <taxon>fabids</taxon>
        <taxon>Fabales</taxon>
        <taxon>Fabaceae</taxon>
        <taxon>Papilionoideae</taxon>
        <taxon>50 kb inversion clade</taxon>
        <taxon>NPAAA clade</taxon>
        <taxon>Hologalegina</taxon>
        <taxon>IRL clade</taxon>
        <taxon>Trifolieae</taxon>
        <taxon>Trifolium</taxon>
    </lineage>
</organism>
<evidence type="ECO:0000313" key="2">
    <source>
        <dbReference type="Proteomes" id="UP000236291"/>
    </source>
</evidence>
<reference evidence="1 2" key="2">
    <citation type="journal article" date="2017" name="Front. Plant Sci.">
        <title>Gene Classification and Mining of Molecular Markers Useful in Red Clover (Trifolium pratense) Breeding.</title>
        <authorList>
            <person name="Istvanek J."/>
            <person name="Dluhosova J."/>
            <person name="Dluhos P."/>
            <person name="Patkova L."/>
            <person name="Nedelnik J."/>
            <person name="Repkova J."/>
        </authorList>
    </citation>
    <scope>NUCLEOTIDE SEQUENCE [LARGE SCALE GENOMIC DNA]</scope>
    <source>
        <strain evidence="2">cv. Tatra</strain>
        <tissue evidence="1">Young leaves</tissue>
    </source>
</reference>
<dbReference type="AlphaFoldDB" id="A0A2K3LW84"/>